<feature type="domain" description="Outer membrane protein beta-barrel" evidence="3">
    <location>
        <begin position="9"/>
        <end position="160"/>
    </location>
</feature>
<name>A0A7X1GCK3_9PSED</name>
<dbReference type="InterPro" id="IPR011250">
    <property type="entry name" value="OMP/PagP_B-barrel"/>
</dbReference>
<feature type="signal peptide" evidence="2">
    <location>
        <begin position="1"/>
        <end position="21"/>
    </location>
</feature>
<reference evidence="4 5" key="1">
    <citation type="submission" date="2020-08" db="EMBL/GenBank/DDBJ databases">
        <title>Pseudomonas sp. nov.</title>
        <authorList>
            <person name="Gieschler S."/>
            <person name="Fiedler G."/>
            <person name="Brinks E."/>
            <person name="Boehnlein C."/>
            <person name="Franz C.M.A.P."/>
            <person name="Kabisch J."/>
        </authorList>
    </citation>
    <scope>NUCLEOTIDE SEQUENCE [LARGE SCALE GENOMIC DNA]</scope>
    <source>
        <strain evidence="4 5">MBT-1</strain>
    </source>
</reference>
<protein>
    <submittedName>
        <fullName evidence="4">Outer membrane beta-barrel protein</fullName>
    </submittedName>
</protein>
<feature type="chain" id="PRO_5031117523" evidence="2">
    <location>
        <begin position="22"/>
        <end position="166"/>
    </location>
</feature>
<dbReference type="EMBL" id="JACMYG010000003">
    <property type="protein sequence ID" value="MBC2688978.1"/>
    <property type="molecule type" value="Genomic_DNA"/>
</dbReference>
<dbReference type="Pfam" id="PF13505">
    <property type="entry name" value="OMP_b-brl"/>
    <property type="match status" value="1"/>
</dbReference>
<keyword evidence="5" id="KW-1185">Reference proteome</keyword>
<evidence type="ECO:0000256" key="2">
    <source>
        <dbReference type="SAM" id="SignalP"/>
    </source>
</evidence>
<evidence type="ECO:0000313" key="4">
    <source>
        <dbReference type="EMBL" id="MBC2688978.1"/>
    </source>
</evidence>
<accession>A0A7X1GCK3</accession>
<dbReference type="AlphaFoldDB" id="A0A7X1GCK3"/>
<evidence type="ECO:0000259" key="3">
    <source>
        <dbReference type="Pfam" id="PF13505"/>
    </source>
</evidence>
<dbReference type="Proteomes" id="UP000526003">
    <property type="component" value="Unassembled WGS sequence"/>
</dbReference>
<sequence>MPFRKFAFVSLLSLLALPAFADDKGFYLGAGVTSIETDDSALSDEDNSYKVYGGYRANGYLAFEGAIVDLGKFKDDNLDFEGHSAQVAAHVGFPIGERIRLFGSVGAHAWDADGNAADDDTGVDLTYGAGVEMDVLRNIGIRAEYEVLQVGNLDLNQTTASAYILF</sequence>
<dbReference type="Gene3D" id="2.40.160.20">
    <property type="match status" value="1"/>
</dbReference>
<evidence type="ECO:0000256" key="1">
    <source>
        <dbReference type="ARBA" id="ARBA00022729"/>
    </source>
</evidence>
<dbReference type="RefSeq" id="WP_166591732.1">
    <property type="nucleotide sequence ID" value="NZ_CP090311.1"/>
</dbReference>
<comment type="caution">
    <text evidence="4">The sequence shown here is derived from an EMBL/GenBank/DDBJ whole genome shotgun (WGS) entry which is preliminary data.</text>
</comment>
<gene>
    <name evidence="4" type="ORF">H7995_04110</name>
</gene>
<evidence type="ECO:0000313" key="5">
    <source>
        <dbReference type="Proteomes" id="UP000526003"/>
    </source>
</evidence>
<dbReference type="SUPFAM" id="SSF56925">
    <property type="entry name" value="OMPA-like"/>
    <property type="match status" value="1"/>
</dbReference>
<keyword evidence="1 2" id="KW-0732">Signal</keyword>
<proteinExistence type="predicted"/>
<dbReference type="InterPro" id="IPR027385">
    <property type="entry name" value="Beta-barrel_OMP"/>
</dbReference>
<organism evidence="4 5">
    <name type="scientific">Pseudomonas kielensis</name>
    <dbReference type="NCBI Taxonomy" id="2762577"/>
    <lineage>
        <taxon>Bacteria</taxon>
        <taxon>Pseudomonadati</taxon>
        <taxon>Pseudomonadota</taxon>
        <taxon>Gammaproteobacteria</taxon>
        <taxon>Pseudomonadales</taxon>
        <taxon>Pseudomonadaceae</taxon>
        <taxon>Pseudomonas</taxon>
    </lineage>
</organism>